<feature type="compositionally biased region" description="Pro residues" evidence="1">
    <location>
        <begin position="63"/>
        <end position="72"/>
    </location>
</feature>
<dbReference type="Proteomes" id="UP000548978">
    <property type="component" value="Unassembled WGS sequence"/>
</dbReference>
<dbReference type="EMBL" id="JACIJB010000002">
    <property type="protein sequence ID" value="MBB5660054.1"/>
    <property type="molecule type" value="Genomic_DNA"/>
</dbReference>
<proteinExistence type="predicted"/>
<reference evidence="3 4" key="1">
    <citation type="submission" date="2020-08" db="EMBL/GenBank/DDBJ databases">
        <title>Genomic Encyclopedia of Type Strains, Phase IV (KMG-IV): sequencing the most valuable type-strain genomes for metagenomic binning, comparative biology and taxonomic classification.</title>
        <authorList>
            <person name="Goeker M."/>
        </authorList>
    </citation>
    <scope>NUCLEOTIDE SEQUENCE [LARGE SCALE GENOMIC DNA]</scope>
    <source>
        <strain evidence="3 4">DSM 24448</strain>
    </source>
</reference>
<dbReference type="PROSITE" id="PS51257">
    <property type="entry name" value="PROKAR_LIPOPROTEIN"/>
    <property type="match status" value="1"/>
</dbReference>
<dbReference type="RefSeq" id="WP_123287499.1">
    <property type="nucleotide sequence ID" value="NZ_JACIJB010000002.1"/>
</dbReference>
<keyword evidence="2" id="KW-0732">Signal</keyword>
<accession>A0A7W9E7K4</accession>
<gene>
    <name evidence="3" type="ORF">FHS65_000794</name>
</gene>
<feature type="chain" id="PRO_5031117219" description="Secreted protein" evidence="2">
    <location>
        <begin position="22"/>
        <end position="72"/>
    </location>
</feature>
<evidence type="ECO:0008006" key="5">
    <source>
        <dbReference type="Google" id="ProtNLM"/>
    </source>
</evidence>
<feature type="region of interest" description="Disordered" evidence="1">
    <location>
        <begin position="21"/>
        <end position="72"/>
    </location>
</feature>
<feature type="signal peptide" evidence="2">
    <location>
        <begin position="1"/>
        <end position="21"/>
    </location>
</feature>
<protein>
    <recommendedName>
        <fullName evidence="5">Secreted protein</fullName>
    </recommendedName>
</protein>
<evidence type="ECO:0000313" key="3">
    <source>
        <dbReference type="EMBL" id="MBB5660054.1"/>
    </source>
</evidence>
<organism evidence="3 4">
    <name type="scientific">Brevundimonas halotolerans</name>
    <dbReference type="NCBI Taxonomy" id="69670"/>
    <lineage>
        <taxon>Bacteria</taxon>
        <taxon>Pseudomonadati</taxon>
        <taxon>Pseudomonadota</taxon>
        <taxon>Alphaproteobacteria</taxon>
        <taxon>Caulobacterales</taxon>
        <taxon>Caulobacteraceae</taxon>
        <taxon>Brevundimonas</taxon>
    </lineage>
</organism>
<name>A0A7W9E7K4_9CAUL</name>
<evidence type="ECO:0000256" key="2">
    <source>
        <dbReference type="SAM" id="SignalP"/>
    </source>
</evidence>
<sequence length="72" mass="7437">MSKITTLLTAAALATGLAACGSETETNDISEAMPETRDISETASDEQVVREGALPSESTTETPPAPETIPTE</sequence>
<dbReference type="AlphaFoldDB" id="A0A7W9E7K4"/>
<evidence type="ECO:0000256" key="1">
    <source>
        <dbReference type="SAM" id="MobiDB-lite"/>
    </source>
</evidence>
<comment type="caution">
    <text evidence="3">The sequence shown here is derived from an EMBL/GenBank/DDBJ whole genome shotgun (WGS) entry which is preliminary data.</text>
</comment>
<keyword evidence="4" id="KW-1185">Reference proteome</keyword>
<evidence type="ECO:0000313" key="4">
    <source>
        <dbReference type="Proteomes" id="UP000548978"/>
    </source>
</evidence>